<evidence type="ECO:0000313" key="2">
    <source>
        <dbReference type="Proteomes" id="UP000335538"/>
    </source>
</evidence>
<dbReference type="AlphaFoldDB" id="A0A5E5BJ30"/>
<evidence type="ECO:0000313" key="1">
    <source>
        <dbReference type="EMBL" id="VVE84543.1"/>
    </source>
</evidence>
<protein>
    <submittedName>
        <fullName evidence="1">Uncharacterized protein</fullName>
    </submittedName>
</protein>
<organism evidence="1 2">
    <name type="scientific">Pandoraea sputorum</name>
    <dbReference type="NCBI Taxonomy" id="93222"/>
    <lineage>
        <taxon>Bacteria</taxon>
        <taxon>Pseudomonadati</taxon>
        <taxon>Pseudomonadota</taxon>
        <taxon>Betaproteobacteria</taxon>
        <taxon>Burkholderiales</taxon>
        <taxon>Burkholderiaceae</taxon>
        <taxon>Pandoraea</taxon>
    </lineage>
</organism>
<proteinExistence type="predicted"/>
<dbReference type="EMBL" id="CABPSR010000019">
    <property type="protein sequence ID" value="VVE84543.1"/>
    <property type="molecule type" value="Genomic_DNA"/>
</dbReference>
<dbReference type="Proteomes" id="UP000335538">
    <property type="component" value="Unassembled WGS sequence"/>
</dbReference>
<accession>A0A5E5BJ30</accession>
<gene>
    <name evidence="1" type="ORF">PSP31121_04804</name>
</gene>
<sequence length="292" mass="31631">MNQRRTLAPGAGQNTAVAWANSAGLSNVLMRGFTTFAVFAFASNVGLTFTRHSSNSAVLSSARTSSGALSRLFETVSKLTTPPELVVWPALNTFVQSFLSCFLRHDFVVPRPRFVHVAALPRLCEPDEALNDPVVGQWDSHGSHFSIHPVVACFARSTRCAIIIARGRPTNIVSCSAPGLPCKLRTKESRRAKESRGILFDDCYSSMTETDSDVSALRSPSTSATPGCASYSASVTGSLIVFLFPRSLKQTHPGYSRRSPVKSDGVFALGSVAGTFNQAICEIRLRRRRENT</sequence>
<reference evidence="1 2" key="1">
    <citation type="submission" date="2019-08" db="EMBL/GenBank/DDBJ databases">
        <authorList>
            <person name="Peeters C."/>
        </authorList>
    </citation>
    <scope>NUCLEOTIDE SEQUENCE [LARGE SCALE GENOMIC DNA]</scope>
    <source>
        <strain evidence="1 2">LMG 31121</strain>
    </source>
</reference>
<name>A0A5E5BJ30_9BURK</name>